<dbReference type="OrthoDB" id="2987348at2"/>
<evidence type="ECO:0000313" key="4">
    <source>
        <dbReference type="Proteomes" id="UP000266302"/>
    </source>
</evidence>
<dbReference type="Proteomes" id="UP000266302">
    <property type="component" value="Unassembled WGS sequence"/>
</dbReference>
<dbReference type="Pfam" id="PF00561">
    <property type="entry name" value="Abhydrolase_1"/>
    <property type="match status" value="1"/>
</dbReference>
<evidence type="ECO:0000313" key="3">
    <source>
        <dbReference type="EMBL" id="RID98957.1"/>
    </source>
</evidence>
<protein>
    <submittedName>
        <fullName evidence="3">Alpha/beta hydrolase</fullName>
    </submittedName>
</protein>
<dbReference type="RefSeq" id="WP_119107408.1">
    <property type="nucleotide sequence ID" value="NZ_QXJC01000001.1"/>
</dbReference>
<dbReference type="InterPro" id="IPR000073">
    <property type="entry name" value="AB_hydrolase_1"/>
</dbReference>
<accession>A0A398CDE1</accession>
<dbReference type="AlphaFoldDB" id="A0A398CDE1"/>
<dbReference type="GO" id="GO:0016787">
    <property type="term" value="F:hydrolase activity"/>
    <property type="evidence" value="ECO:0007669"/>
    <property type="project" value="UniProtKB-KW"/>
</dbReference>
<keyword evidence="1 3" id="KW-0378">Hydrolase</keyword>
<dbReference type="Gene3D" id="3.40.50.1820">
    <property type="entry name" value="alpha/beta hydrolase"/>
    <property type="match status" value="1"/>
</dbReference>
<name>A0A398CDE1_9BURK</name>
<comment type="caution">
    <text evidence="3">The sequence shown here is derived from an EMBL/GenBank/DDBJ whole genome shotgun (WGS) entry which is preliminary data.</text>
</comment>
<dbReference type="PANTHER" id="PTHR43329">
    <property type="entry name" value="EPOXIDE HYDROLASE"/>
    <property type="match status" value="1"/>
</dbReference>
<keyword evidence="4" id="KW-1185">Reference proteome</keyword>
<reference evidence="3 4" key="1">
    <citation type="submission" date="2018-09" db="EMBL/GenBank/DDBJ databases">
        <title>Draft genome of Simplicispira sp. NY-02.</title>
        <authorList>
            <person name="Im W.T."/>
        </authorList>
    </citation>
    <scope>NUCLEOTIDE SEQUENCE [LARGE SCALE GENOMIC DNA]</scope>
    <source>
        <strain evidence="3 4">NY-02</strain>
    </source>
</reference>
<evidence type="ECO:0000256" key="1">
    <source>
        <dbReference type="ARBA" id="ARBA00022801"/>
    </source>
</evidence>
<gene>
    <name evidence="3" type="ORF">D3F03_00400</name>
</gene>
<sequence>MTPTRHQTVAIGDGLTLHVTEQGQGPAVLLCHGFPETSHAWRHQLPALAVAGYRAIAPDLRGYGSSSAPTDQGQYSILHLVGDLVALLDALALDRAVIVGSDWGATIAWHAALLRPDRFCAVAALGVPMMGRPPRPPSQLFPQNAEALFYTLYFQQPGVAEQELERDVATTLRKLLFAASGDAGPRLPGDHTPNPFGMVSRAQGLLAPLNTPARLPAWLEEEDLAAFVRAFSTSGFQGGLNYYRNLDRNRELMAMFSGLKVQVPALFMVGERDAGLSMPGMRDIIAAMPALVPHLTRSAIIERAGHWLAQERPQEVNALLIDFLNQLAGNGTA</sequence>
<dbReference type="PRINTS" id="PR00111">
    <property type="entry name" value="ABHYDROLASE"/>
</dbReference>
<dbReference type="PRINTS" id="PR00412">
    <property type="entry name" value="EPOXHYDRLASE"/>
</dbReference>
<dbReference type="InterPro" id="IPR029058">
    <property type="entry name" value="AB_hydrolase_fold"/>
</dbReference>
<feature type="domain" description="AB hydrolase-1" evidence="2">
    <location>
        <begin position="26"/>
        <end position="163"/>
    </location>
</feature>
<evidence type="ECO:0000259" key="2">
    <source>
        <dbReference type="Pfam" id="PF00561"/>
    </source>
</evidence>
<dbReference type="InterPro" id="IPR000639">
    <property type="entry name" value="Epox_hydrolase-like"/>
</dbReference>
<proteinExistence type="predicted"/>
<dbReference type="EMBL" id="QXJC01000001">
    <property type="protein sequence ID" value="RID98957.1"/>
    <property type="molecule type" value="Genomic_DNA"/>
</dbReference>
<dbReference type="SUPFAM" id="SSF53474">
    <property type="entry name" value="alpha/beta-Hydrolases"/>
    <property type="match status" value="1"/>
</dbReference>
<organism evidence="3 4">
    <name type="scientific">Simplicispira hankyongi</name>
    <dbReference type="NCBI Taxonomy" id="2315688"/>
    <lineage>
        <taxon>Bacteria</taxon>
        <taxon>Pseudomonadati</taxon>
        <taxon>Pseudomonadota</taxon>
        <taxon>Betaproteobacteria</taxon>
        <taxon>Burkholderiales</taxon>
        <taxon>Comamonadaceae</taxon>
        <taxon>Simplicispira</taxon>
    </lineage>
</organism>